<gene>
    <name evidence="1" type="primary">trhO</name>
    <name evidence="3" type="ordered locus">AciPR4_1364</name>
</gene>
<dbReference type="Gene3D" id="3.40.250.10">
    <property type="entry name" value="Rhodanese-like domain"/>
    <property type="match status" value="1"/>
</dbReference>
<dbReference type="GO" id="GO:0016705">
    <property type="term" value="F:oxidoreductase activity, acting on paired donors, with incorporation or reduction of molecular oxygen"/>
    <property type="evidence" value="ECO:0007669"/>
    <property type="project" value="UniProtKB-UniRule"/>
</dbReference>
<keyword evidence="1" id="KW-0819">tRNA processing</keyword>
<proteinExistence type="inferred from homology"/>
<dbReference type="EMBL" id="CP002467">
    <property type="protein sequence ID" value="ADV82188.1"/>
    <property type="molecule type" value="Genomic_DNA"/>
</dbReference>
<dbReference type="InterPro" id="IPR020936">
    <property type="entry name" value="TrhO"/>
</dbReference>
<dbReference type="Gene3D" id="3.30.70.100">
    <property type="match status" value="1"/>
</dbReference>
<evidence type="ECO:0000256" key="1">
    <source>
        <dbReference type="HAMAP-Rule" id="MF_00469"/>
    </source>
</evidence>
<dbReference type="GO" id="GO:0006400">
    <property type="term" value="P:tRNA modification"/>
    <property type="evidence" value="ECO:0007669"/>
    <property type="project" value="UniProtKB-UniRule"/>
</dbReference>
<dbReference type="HAMAP" id="MF_00469">
    <property type="entry name" value="TrhO"/>
    <property type="match status" value="1"/>
</dbReference>
<dbReference type="NCBIfam" id="NF001136">
    <property type="entry name" value="PRK00142.1-4"/>
    <property type="match status" value="1"/>
</dbReference>
<dbReference type="Pfam" id="PF00581">
    <property type="entry name" value="Rhodanese"/>
    <property type="match status" value="1"/>
</dbReference>
<organism evidence="3 4">
    <name type="scientific">Terriglobus saanensis (strain ATCC BAA-1853 / DSM 23119 / SP1PR4)</name>
    <dbReference type="NCBI Taxonomy" id="401053"/>
    <lineage>
        <taxon>Bacteria</taxon>
        <taxon>Pseudomonadati</taxon>
        <taxon>Acidobacteriota</taxon>
        <taxon>Terriglobia</taxon>
        <taxon>Terriglobales</taxon>
        <taxon>Acidobacteriaceae</taxon>
        <taxon>Terriglobus</taxon>
    </lineage>
</organism>
<dbReference type="InterPro" id="IPR040503">
    <property type="entry name" value="TRHO_N"/>
</dbReference>
<dbReference type="AlphaFoldDB" id="E8V033"/>
<dbReference type="CDD" id="cd01518">
    <property type="entry name" value="RHOD_YceA"/>
    <property type="match status" value="1"/>
</dbReference>
<dbReference type="OrthoDB" id="9778326at2"/>
<sequence>MSYTVAAFYRFITLPDPATLREELLAEFASTDLRGTTLIATEGVNGTMAGLPETIDRFLNFLDVKIGLDRAEVKFSKSEELPFGRLLFKVKQEIIAFRKAKVDATQAGNYVQPEDWNALIADPEVLLLDTRNHYETEIGTFSGAVNPGINTFSDFVTYVRENLDPAAHPKVAMFCTGGIRCEKASAFMLQEGFSEVHHLKGGILKYLEDVPMQDSKWEGTCYVFDRRVAVGHADFE</sequence>
<name>E8V033_TERSS</name>
<comment type="function">
    <text evidence="1">Catalyzes oxygen-dependent 5-hydroxyuridine (ho5U) modification at position 34 in tRNAs.</text>
</comment>
<dbReference type="PANTHER" id="PTHR43268">
    <property type="entry name" value="THIOSULFATE SULFURTRANSFERASE/RHODANESE-LIKE DOMAIN-CONTAINING PROTEIN 2"/>
    <property type="match status" value="1"/>
</dbReference>
<protein>
    <recommendedName>
        <fullName evidence="1">tRNA uridine(34) hydroxylase</fullName>
        <ecNumber evidence="1">1.14.-.-</ecNumber>
    </recommendedName>
    <alternativeName>
        <fullName evidence="1">tRNA hydroxylation protein O</fullName>
    </alternativeName>
</protein>
<dbReference type="Proteomes" id="UP000006844">
    <property type="component" value="Chromosome"/>
</dbReference>
<evidence type="ECO:0000313" key="4">
    <source>
        <dbReference type="Proteomes" id="UP000006844"/>
    </source>
</evidence>
<evidence type="ECO:0000259" key="2">
    <source>
        <dbReference type="PROSITE" id="PS50206"/>
    </source>
</evidence>
<dbReference type="Pfam" id="PF17773">
    <property type="entry name" value="UPF0176_N"/>
    <property type="match status" value="1"/>
</dbReference>
<comment type="similarity">
    <text evidence="1">Belongs to the TrhO family.</text>
</comment>
<dbReference type="HOGENOM" id="CLU_038878_0_1_0"/>
<feature type="domain" description="Rhodanese" evidence="2">
    <location>
        <begin position="121"/>
        <end position="215"/>
    </location>
</feature>
<comment type="catalytic activity">
    <reaction evidence="1">
        <text>uridine(34) in tRNA + AH2 + O2 = 5-hydroxyuridine(34) in tRNA + A + H2O</text>
        <dbReference type="Rhea" id="RHEA:64224"/>
        <dbReference type="Rhea" id="RHEA-COMP:11727"/>
        <dbReference type="Rhea" id="RHEA-COMP:13381"/>
        <dbReference type="ChEBI" id="CHEBI:13193"/>
        <dbReference type="ChEBI" id="CHEBI:15377"/>
        <dbReference type="ChEBI" id="CHEBI:15379"/>
        <dbReference type="ChEBI" id="CHEBI:17499"/>
        <dbReference type="ChEBI" id="CHEBI:65315"/>
        <dbReference type="ChEBI" id="CHEBI:136877"/>
    </reaction>
</comment>
<dbReference type="PANTHER" id="PTHR43268:SF3">
    <property type="entry name" value="RHODANESE-LIKE DOMAIN-CONTAINING PROTEIN 7-RELATED"/>
    <property type="match status" value="1"/>
</dbReference>
<dbReference type="SUPFAM" id="SSF52821">
    <property type="entry name" value="Rhodanese/Cell cycle control phosphatase"/>
    <property type="match status" value="1"/>
</dbReference>
<dbReference type="InterPro" id="IPR036873">
    <property type="entry name" value="Rhodanese-like_dom_sf"/>
</dbReference>
<dbReference type="SMART" id="SM00450">
    <property type="entry name" value="RHOD"/>
    <property type="match status" value="1"/>
</dbReference>
<dbReference type="PROSITE" id="PS50206">
    <property type="entry name" value="RHODANESE_3"/>
    <property type="match status" value="1"/>
</dbReference>
<dbReference type="RefSeq" id="WP_013567921.1">
    <property type="nucleotide sequence ID" value="NC_014963.1"/>
</dbReference>
<dbReference type="KEGG" id="tsa:AciPR4_1364"/>
<dbReference type="STRING" id="401053.AciPR4_1364"/>
<reference evidence="3 4" key="1">
    <citation type="journal article" date="2012" name="Stand. Genomic Sci.">
        <title>Complete genome sequence of Terriglobus saanensis type strain SP1PR4(T), an Acidobacteria from tundra soil.</title>
        <authorList>
            <person name="Rawat S.R."/>
            <person name="Mannisto M.K."/>
            <person name="Starovoytov V."/>
            <person name="Goodwin L."/>
            <person name="Nolan M."/>
            <person name="Hauser L."/>
            <person name="Land M."/>
            <person name="Davenport K.W."/>
            <person name="Woyke T."/>
            <person name="Haggblom M.M."/>
        </authorList>
    </citation>
    <scope>NUCLEOTIDE SEQUENCE</scope>
    <source>
        <strain evidence="4">ATCC BAA-1853 / DSM 23119 / SP1PR4</strain>
    </source>
</reference>
<evidence type="ECO:0000313" key="3">
    <source>
        <dbReference type="EMBL" id="ADV82188.1"/>
    </source>
</evidence>
<dbReference type="EC" id="1.14.-.-" evidence="1"/>
<accession>E8V033</accession>
<dbReference type="eggNOG" id="COG1054">
    <property type="taxonomic scope" value="Bacteria"/>
</dbReference>
<keyword evidence="1" id="KW-0560">Oxidoreductase</keyword>
<keyword evidence="4" id="KW-1185">Reference proteome</keyword>
<dbReference type="InterPro" id="IPR001763">
    <property type="entry name" value="Rhodanese-like_dom"/>
</dbReference>